<dbReference type="RefSeq" id="WP_262430330.1">
    <property type="nucleotide sequence ID" value="NZ_JACRTG010000028.1"/>
</dbReference>
<gene>
    <name evidence="4" type="primary">deoC</name>
    <name evidence="4" type="ORF">H8707_11695</name>
</gene>
<proteinExistence type="predicted"/>
<dbReference type="GO" id="GO:0016052">
    <property type="term" value="P:carbohydrate catabolic process"/>
    <property type="evidence" value="ECO:0007669"/>
    <property type="project" value="TreeGrafter"/>
</dbReference>
<reference evidence="4" key="1">
    <citation type="submission" date="2020-08" db="EMBL/GenBank/DDBJ databases">
        <title>Genome public.</title>
        <authorList>
            <person name="Liu C."/>
            <person name="Sun Q."/>
        </authorList>
    </citation>
    <scope>NUCLEOTIDE SEQUENCE</scope>
    <source>
        <strain evidence="4">BX21</strain>
    </source>
</reference>
<dbReference type="SUPFAM" id="SSF51569">
    <property type="entry name" value="Aldolase"/>
    <property type="match status" value="1"/>
</dbReference>
<dbReference type="SMART" id="SM01133">
    <property type="entry name" value="DeoC"/>
    <property type="match status" value="1"/>
</dbReference>
<dbReference type="CDD" id="cd00959">
    <property type="entry name" value="DeoC"/>
    <property type="match status" value="1"/>
</dbReference>
<dbReference type="GO" id="GO:0009264">
    <property type="term" value="P:deoxyribonucleotide catabolic process"/>
    <property type="evidence" value="ECO:0007669"/>
    <property type="project" value="UniProtKB-UniRule"/>
</dbReference>
<comment type="caution">
    <text evidence="4">The sequence shown here is derived from an EMBL/GenBank/DDBJ whole genome shotgun (WGS) entry which is preliminary data.</text>
</comment>
<dbReference type="InterPro" id="IPR002915">
    <property type="entry name" value="DeoC/FbaB/LacD_aldolase"/>
</dbReference>
<sequence length="226" mass="24632">MKYSANDIAHMIEHVPKIGNGYEELERLCLEAIEYQFAAMDCTEASVGFCKNILKGSGVKASATISFPLSQSSTAAKLFEAEEAIKAGADEIGFGVNILEVKAKNYNYIKNEMNEIVKLCKRDNLASKVTFENYYLSDEEKIWLCDIASEVEVGYVKTSTGFAPGGATVEDVKLMRAHVPSTIGVKASAGIRDLETLLVMVEAGATRIGTTSGVKIINKMREKNNI</sequence>
<dbReference type="InterPro" id="IPR011343">
    <property type="entry name" value="DeoC"/>
</dbReference>
<dbReference type="Pfam" id="PF01791">
    <property type="entry name" value="DeoC"/>
    <property type="match status" value="1"/>
</dbReference>
<dbReference type="NCBIfam" id="TIGR00126">
    <property type="entry name" value="deoC"/>
    <property type="match status" value="1"/>
</dbReference>
<evidence type="ECO:0000256" key="2">
    <source>
        <dbReference type="ARBA" id="ARBA00023270"/>
    </source>
</evidence>
<dbReference type="PANTHER" id="PTHR10889">
    <property type="entry name" value="DEOXYRIBOSE-PHOSPHATE ALDOLASE"/>
    <property type="match status" value="1"/>
</dbReference>
<dbReference type="GO" id="GO:0005737">
    <property type="term" value="C:cytoplasm"/>
    <property type="evidence" value="ECO:0007669"/>
    <property type="project" value="InterPro"/>
</dbReference>
<evidence type="ECO:0000256" key="3">
    <source>
        <dbReference type="NCBIfam" id="TIGR00126"/>
    </source>
</evidence>
<keyword evidence="5" id="KW-1185">Reference proteome</keyword>
<name>A0A926EYJ9_9FIRM</name>
<protein>
    <recommendedName>
        <fullName evidence="3">Deoxyribose-phosphate aldolase</fullName>
        <ecNumber evidence="3">4.1.2.4</ecNumber>
    </recommendedName>
</protein>
<evidence type="ECO:0000256" key="1">
    <source>
        <dbReference type="ARBA" id="ARBA00022490"/>
    </source>
</evidence>
<dbReference type="InterPro" id="IPR013785">
    <property type="entry name" value="Aldolase_TIM"/>
</dbReference>
<evidence type="ECO:0000313" key="5">
    <source>
        <dbReference type="Proteomes" id="UP000601171"/>
    </source>
</evidence>
<keyword evidence="1" id="KW-0963">Cytoplasm</keyword>
<accession>A0A926EYJ9</accession>
<keyword evidence="4" id="KW-0456">Lyase</keyword>
<dbReference type="Gene3D" id="3.20.20.70">
    <property type="entry name" value="Aldolase class I"/>
    <property type="match status" value="1"/>
</dbReference>
<dbReference type="Proteomes" id="UP000601171">
    <property type="component" value="Unassembled WGS sequence"/>
</dbReference>
<dbReference type="GO" id="GO:0004139">
    <property type="term" value="F:deoxyribose-phosphate aldolase activity"/>
    <property type="evidence" value="ECO:0007669"/>
    <property type="project" value="UniProtKB-UniRule"/>
</dbReference>
<dbReference type="EC" id="4.1.2.4" evidence="3"/>
<dbReference type="EMBL" id="JACRTG010000028">
    <property type="protein sequence ID" value="MBC8588877.1"/>
    <property type="molecule type" value="Genomic_DNA"/>
</dbReference>
<keyword evidence="2" id="KW-0704">Schiff base</keyword>
<evidence type="ECO:0000313" key="4">
    <source>
        <dbReference type="EMBL" id="MBC8588877.1"/>
    </source>
</evidence>
<dbReference type="PIRSF" id="PIRSF001357">
    <property type="entry name" value="DeoC"/>
    <property type="match status" value="1"/>
</dbReference>
<dbReference type="PANTHER" id="PTHR10889:SF1">
    <property type="entry name" value="DEOXYRIBOSE-PHOSPHATE ALDOLASE"/>
    <property type="match status" value="1"/>
</dbReference>
<dbReference type="AlphaFoldDB" id="A0A926EYJ9"/>
<organism evidence="4 5">
    <name type="scientific">Paratissierella segnis</name>
    <dbReference type="NCBI Taxonomy" id="2763679"/>
    <lineage>
        <taxon>Bacteria</taxon>
        <taxon>Bacillati</taxon>
        <taxon>Bacillota</taxon>
        <taxon>Tissierellia</taxon>
        <taxon>Tissierellales</taxon>
        <taxon>Tissierellaceae</taxon>
        <taxon>Paratissierella</taxon>
    </lineage>
</organism>